<organism evidence="2 3">
    <name type="scientific">Cichlidogyrus casuarinus</name>
    <dbReference type="NCBI Taxonomy" id="1844966"/>
    <lineage>
        <taxon>Eukaryota</taxon>
        <taxon>Metazoa</taxon>
        <taxon>Spiralia</taxon>
        <taxon>Lophotrochozoa</taxon>
        <taxon>Platyhelminthes</taxon>
        <taxon>Monogenea</taxon>
        <taxon>Monopisthocotylea</taxon>
        <taxon>Dactylogyridea</taxon>
        <taxon>Ancyrocephalidae</taxon>
        <taxon>Cichlidogyrus</taxon>
    </lineage>
</organism>
<proteinExistence type="predicted"/>
<name>A0ABD2PIL3_9PLAT</name>
<feature type="transmembrane region" description="Helical" evidence="1">
    <location>
        <begin position="57"/>
        <end position="78"/>
    </location>
</feature>
<feature type="transmembrane region" description="Helical" evidence="1">
    <location>
        <begin position="222"/>
        <end position="241"/>
    </location>
</feature>
<evidence type="ECO:0000313" key="2">
    <source>
        <dbReference type="EMBL" id="KAL3307232.1"/>
    </source>
</evidence>
<protein>
    <submittedName>
        <fullName evidence="2">Uncharacterized protein</fullName>
    </submittedName>
</protein>
<keyword evidence="1" id="KW-0472">Membrane</keyword>
<dbReference type="Proteomes" id="UP001626550">
    <property type="component" value="Unassembled WGS sequence"/>
</dbReference>
<keyword evidence="3" id="KW-1185">Reference proteome</keyword>
<dbReference type="EMBL" id="JBJKFK010007913">
    <property type="protein sequence ID" value="KAL3307232.1"/>
    <property type="molecule type" value="Genomic_DNA"/>
</dbReference>
<evidence type="ECO:0000256" key="1">
    <source>
        <dbReference type="SAM" id="Phobius"/>
    </source>
</evidence>
<accession>A0ABD2PIL3</accession>
<gene>
    <name evidence="2" type="ORF">Ciccas_014259</name>
</gene>
<reference evidence="2 3" key="1">
    <citation type="submission" date="2024-11" db="EMBL/GenBank/DDBJ databases">
        <title>Adaptive evolution of stress response genes in parasites aligns with host niche diversity.</title>
        <authorList>
            <person name="Hahn C."/>
            <person name="Resl P."/>
        </authorList>
    </citation>
    <scope>NUCLEOTIDE SEQUENCE [LARGE SCALE GENOMIC DNA]</scope>
    <source>
        <strain evidence="2">EGGRZ-B1_66</strain>
        <tissue evidence="2">Body</tissue>
    </source>
</reference>
<keyword evidence="1" id="KW-0812">Transmembrane</keyword>
<comment type="caution">
    <text evidence="2">The sequence shown here is derived from an EMBL/GenBank/DDBJ whole genome shotgun (WGS) entry which is preliminary data.</text>
</comment>
<evidence type="ECO:0000313" key="3">
    <source>
        <dbReference type="Proteomes" id="UP001626550"/>
    </source>
</evidence>
<dbReference type="AlphaFoldDB" id="A0ABD2PIL3"/>
<sequence>MGQGESFARSRFYLDSKKTTELTVGIFEERLTNELLEFVGGWKAMHIHDLLQFLRCFAFYSAYIVVTTQSSSAMLVVWERICRKLRETLNEYDWFISNLDKSVKEFLQVAYSDTDADSLHKQIMMMVNRFVESASCKPGESVMGREESLAKVQERIEAKFKSQMADAISCRWDFVFQSNQHCVSLKNGGTLVVSNGPLKQTGTQAYSVDTIKQIFNRYIRNSFMLIMMIDIVSMLFFLVLLKRCILVETIQLVNENEWSVLEVDLQNNFGSRFTSNHYFVKYLRQSFLGSTHTLLEQWEALMLCAENLDQTLQKSAEDSSYDVHEQPALNKPMNLYVFKEVGSVKFLMCSDMAHADALLQVQRLRNFHLHTENEYQTIIRRLVMLLLVLLAWTKKDKTNKFMIEDIWQNLEMIVDTLIPTLSTGRLLILQRLMDILKSIHLANMNEGIFKVTDEYVAKILLE</sequence>
<keyword evidence="1" id="KW-1133">Transmembrane helix</keyword>